<dbReference type="Gene3D" id="3.40.1170.10">
    <property type="entry name" value="DNA repair protein MutS, domain I"/>
    <property type="match status" value="1"/>
</dbReference>
<evidence type="ECO:0000313" key="11">
    <source>
        <dbReference type="EMBL" id="MDQ0189310.1"/>
    </source>
</evidence>
<dbReference type="SUPFAM" id="SSF48334">
    <property type="entry name" value="DNA repair protein MutS, domain III"/>
    <property type="match status" value="1"/>
</dbReference>
<dbReference type="InterPro" id="IPR007860">
    <property type="entry name" value="DNA_mmatch_repair_MutS_con_dom"/>
</dbReference>
<feature type="binding site" evidence="7">
    <location>
        <begin position="618"/>
        <end position="625"/>
    </location>
    <ligand>
        <name>ATP</name>
        <dbReference type="ChEBI" id="CHEBI:30616"/>
    </ligand>
</feature>
<dbReference type="HAMAP" id="MF_00096">
    <property type="entry name" value="MutS"/>
    <property type="match status" value="1"/>
</dbReference>
<dbReference type="NCBIfam" id="TIGR01070">
    <property type="entry name" value="mutS1"/>
    <property type="match status" value="1"/>
</dbReference>
<dbReference type="PANTHER" id="PTHR11361">
    <property type="entry name" value="DNA MISMATCH REPAIR PROTEIN MUTS FAMILY MEMBER"/>
    <property type="match status" value="1"/>
</dbReference>
<dbReference type="Pfam" id="PF01624">
    <property type="entry name" value="MutS_I"/>
    <property type="match status" value="1"/>
</dbReference>
<dbReference type="InterPro" id="IPR027417">
    <property type="entry name" value="P-loop_NTPase"/>
</dbReference>
<dbReference type="PANTHER" id="PTHR11361:SF34">
    <property type="entry name" value="DNA MISMATCH REPAIR PROTEIN MSH1, MITOCHONDRIAL"/>
    <property type="match status" value="1"/>
</dbReference>
<keyword evidence="3 7" id="KW-0227">DNA damage</keyword>
<dbReference type="Gene3D" id="3.30.420.110">
    <property type="entry name" value="MutS, connector domain"/>
    <property type="match status" value="1"/>
</dbReference>
<keyword evidence="12" id="KW-1185">Reference proteome</keyword>
<dbReference type="SUPFAM" id="SSF53150">
    <property type="entry name" value="DNA repair protein MutS, domain II"/>
    <property type="match status" value="1"/>
</dbReference>
<organism evidence="11 12">
    <name type="scientific">Alicyclobacillus cycloheptanicus</name>
    <dbReference type="NCBI Taxonomy" id="1457"/>
    <lineage>
        <taxon>Bacteria</taxon>
        <taxon>Bacillati</taxon>
        <taxon>Bacillota</taxon>
        <taxon>Bacilli</taxon>
        <taxon>Bacillales</taxon>
        <taxon>Alicyclobacillaceae</taxon>
        <taxon>Alicyclobacillus</taxon>
    </lineage>
</organism>
<evidence type="ECO:0000256" key="3">
    <source>
        <dbReference type="ARBA" id="ARBA00022763"/>
    </source>
</evidence>
<gene>
    <name evidence="7" type="primary">mutS</name>
    <name evidence="11" type="ORF">J2S03_001130</name>
</gene>
<dbReference type="InterPro" id="IPR036678">
    <property type="entry name" value="MutS_con_dom_sf"/>
</dbReference>
<keyword evidence="5 7" id="KW-0238">DNA-binding</keyword>
<dbReference type="Pfam" id="PF00488">
    <property type="entry name" value="MutS_V"/>
    <property type="match status" value="1"/>
</dbReference>
<dbReference type="InterPro" id="IPR045076">
    <property type="entry name" value="MutS"/>
</dbReference>
<evidence type="ECO:0000256" key="8">
    <source>
        <dbReference type="NCBIfam" id="TIGR01070"/>
    </source>
</evidence>
<evidence type="ECO:0000256" key="2">
    <source>
        <dbReference type="ARBA" id="ARBA00022741"/>
    </source>
</evidence>
<sequence>MAHTPMMQQYLQIKSEVPNALLMFRLGDFYELFFDDAVEASRILEITLTGRDAGSAGRIPMCGVPYHAVEQYIAKLVDRGYAVALCDQTEDPKQAKGLVKREIVRIVTPGTATHDEGAVRRLLAALVHRDDTCGLALLDVATGDVWVAETSDMERIREQFFLHAPVEVLLYEHVDLSSPGFAWLEAWRAQAEVCAVTRRTEPRKAVERAFDVVRGKYQMSSLTPLDLEESPRAVEALAMVLDYVAETQKLAVPHVKTPQNLLQTGVMTLDYTAQRNLEVFETVRHRQRKGSLMDLLDETRTAMGARILRQWLEQPLCSVQAIEDRLDAVETFVNDLFLREHVRRTLADVYDLDRLSGRVAFGTANARDLLAVAKSLSALPSLTGPLLDTGSTLLCELAGALPDCQALAARILDTLQDEPPVSVREGGMIRPGVDAVLDELRSANASGKAWLAELEQRERERTGIKSLKVGYNKVFGYYIEVSKSNQHLVPPEYERRQTLSTGERYVLPALKEKEASILNAEERAVEREYELFSALRQAVLAKLPDIQAAAHQIGVVDALCSLGHVSAERRYVRPRLKTARGIVIEKGRHPVVEAARPGQFVANDARLDDEQQFILLTGPNMAGKSTYMRQIALIVLMAHVGCFVPAASAEIGLVDRIFTRIGASDDLGAGQSTFMVEMVELAQILRQATDRSLVLLDEIGRGTSTYDGLCIAEAVMEALQEPGRSPLTLFATHYHELVAAAEQLPRVANYSVAVRESENDIAFLHTVVNRPADKSYGIQVARLAGIPGPVIERALALLEVRESAMVPGGEAAARPGADPVDGLVASVREAAAGRTDGSASAVAAAANGSDLAWVEALARLDVARMTPIEALNRLDEVVRSAKEALSWASSR</sequence>
<dbReference type="RefSeq" id="WP_274456050.1">
    <property type="nucleotide sequence ID" value="NZ_CP067097.1"/>
</dbReference>
<comment type="function">
    <text evidence="7">This protein is involved in the repair of mismatches in DNA. It is possible that it carries out the mismatch recognition step. This protein has a weak ATPase activity.</text>
</comment>
<dbReference type="InterPro" id="IPR007696">
    <property type="entry name" value="DNA_mismatch_repair_MutS_core"/>
</dbReference>
<evidence type="ECO:0000256" key="9">
    <source>
        <dbReference type="RuleBase" id="RU003756"/>
    </source>
</evidence>
<dbReference type="InterPro" id="IPR036187">
    <property type="entry name" value="DNA_mismatch_repair_MutS_sf"/>
</dbReference>
<reference evidence="11 12" key="1">
    <citation type="submission" date="2023-07" db="EMBL/GenBank/DDBJ databases">
        <title>Genomic Encyclopedia of Type Strains, Phase IV (KMG-IV): sequencing the most valuable type-strain genomes for metagenomic binning, comparative biology and taxonomic classification.</title>
        <authorList>
            <person name="Goeker M."/>
        </authorList>
    </citation>
    <scope>NUCLEOTIDE SEQUENCE [LARGE SCALE GENOMIC DNA]</scope>
    <source>
        <strain evidence="11 12">DSM 4006</strain>
    </source>
</reference>
<comment type="caution">
    <text evidence="11">The sequence shown here is derived from an EMBL/GenBank/DDBJ whole genome shotgun (WGS) entry which is preliminary data.</text>
</comment>
<dbReference type="Pfam" id="PF05188">
    <property type="entry name" value="MutS_II"/>
    <property type="match status" value="1"/>
</dbReference>
<evidence type="ECO:0000256" key="5">
    <source>
        <dbReference type="ARBA" id="ARBA00023125"/>
    </source>
</evidence>
<evidence type="ECO:0000256" key="7">
    <source>
        <dbReference type="HAMAP-Rule" id="MF_00096"/>
    </source>
</evidence>
<dbReference type="Proteomes" id="UP001232973">
    <property type="component" value="Unassembled WGS sequence"/>
</dbReference>
<dbReference type="Pfam" id="PF05192">
    <property type="entry name" value="MutS_III"/>
    <property type="match status" value="1"/>
</dbReference>
<keyword evidence="6 7" id="KW-0234">DNA repair</keyword>
<name>A0ABT9XG85_9BACL</name>
<dbReference type="SUPFAM" id="SSF52540">
    <property type="entry name" value="P-loop containing nucleoside triphosphate hydrolases"/>
    <property type="match status" value="1"/>
</dbReference>
<feature type="domain" description="DNA mismatch repair proteins mutS family" evidence="10">
    <location>
        <begin position="692"/>
        <end position="708"/>
    </location>
</feature>
<dbReference type="Gene3D" id="1.10.1420.10">
    <property type="match status" value="2"/>
</dbReference>
<dbReference type="SMART" id="SM00533">
    <property type="entry name" value="MUTSd"/>
    <property type="match status" value="1"/>
</dbReference>
<dbReference type="Gene3D" id="3.40.50.300">
    <property type="entry name" value="P-loop containing nucleotide triphosphate hydrolases"/>
    <property type="match status" value="1"/>
</dbReference>
<accession>A0ABT9XG85</accession>
<dbReference type="InterPro" id="IPR005748">
    <property type="entry name" value="DNA_mismatch_repair_MutS"/>
</dbReference>
<dbReference type="PROSITE" id="PS00486">
    <property type="entry name" value="DNA_MISMATCH_REPAIR_2"/>
    <property type="match status" value="1"/>
</dbReference>
<dbReference type="InterPro" id="IPR007861">
    <property type="entry name" value="DNA_mismatch_repair_MutS_clamp"/>
</dbReference>
<dbReference type="EMBL" id="JAUSTP010000006">
    <property type="protein sequence ID" value="MDQ0189310.1"/>
    <property type="molecule type" value="Genomic_DNA"/>
</dbReference>
<dbReference type="CDD" id="cd03284">
    <property type="entry name" value="ABC_MutS1"/>
    <property type="match status" value="1"/>
</dbReference>
<dbReference type="PIRSF" id="PIRSF037677">
    <property type="entry name" value="DNA_mis_repair_Msh6"/>
    <property type="match status" value="1"/>
</dbReference>
<evidence type="ECO:0000256" key="1">
    <source>
        <dbReference type="ARBA" id="ARBA00006271"/>
    </source>
</evidence>
<evidence type="ECO:0000313" key="12">
    <source>
        <dbReference type="Proteomes" id="UP001232973"/>
    </source>
</evidence>
<dbReference type="SUPFAM" id="SSF55271">
    <property type="entry name" value="DNA repair protein MutS, domain I"/>
    <property type="match status" value="1"/>
</dbReference>
<protein>
    <recommendedName>
        <fullName evidence="7 8">DNA mismatch repair protein MutS</fullName>
    </recommendedName>
</protein>
<dbReference type="NCBIfam" id="NF003810">
    <property type="entry name" value="PRK05399.1"/>
    <property type="match status" value="1"/>
</dbReference>
<comment type="similarity">
    <text evidence="1 7 9">Belongs to the DNA mismatch repair MutS family.</text>
</comment>
<evidence type="ECO:0000256" key="6">
    <source>
        <dbReference type="ARBA" id="ARBA00023204"/>
    </source>
</evidence>
<dbReference type="InterPro" id="IPR000432">
    <property type="entry name" value="DNA_mismatch_repair_MutS_C"/>
</dbReference>
<dbReference type="InterPro" id="IPR016151">
    <property type="entry name" value="DNA_mismatch_repair_MutS_N"/>
</dbReference>
<dbReference type="Pfam" id="PF05190">
    <property type="entry name" value="MutS_IV"/>
    <property type="match status" value="1"/>
</dbReference>
<dbReference type="InterPro" id="IPR017261">
    <property type="entry name" value="DNA_mismatch_repair_MutS/MSH"/>
</dbReference>
<keyword evidence="4 7" id="KW-0067">ATP-binding</keyword>
<evidence type="ECO:0000259" key="10">
    <source>
        <dbReference type="PROSITE" id="PS00486"/>
    </source>
</evidence>
<dbReference type="InterPro" id="IPR007695">
    <property type="entry name" value="DNA_mismatch_repair_MutS-lik_N"/>
</dbReference>
<evidence type="ECO:0000256" key="4">
    <source>
        <dbReference type="ARBA" id="ARBA00022840"/>
    </source>
</evidence>
<dbReference type="SMART" id="SM00534">
    <property type="entry name" value="MUTSac"/>
    <property type="match status" value="1"/>
</dbReference>
<keyword evidence="2 7" id="KW-0547">Nucleotide-binding</keyword>
<proteinExistence type="inferred from homology"/>